<dbReference type="Pfam" id="PF08284">
    <property type="entry name" value="RVP_2"/>
    <property type="match status" value="1"/>
</dbReference>
<feature type="region of interest" description="Disordered" evidence="2">
    <location>
        <begin position="167"/>
        <end position="195"/>
    </location>
</feature>
<gene>
    <name evidence="4" type="ORF">Tco_0821179</name>
</gene>
<evidence type="ECO:0000313" key="4">
    <source>
        <dbReference type="EMBL" id="GJT00010.1"/>
    </source>
</evidence>
<evidence type="ECO:0000256" key="2">
    <source>
        <dbReference type="SAM" id="MobiDB-lite"/>
    </source>
</evidence>
<keyword evidence="1" id="KW-0862">Zinc</keyword>
<dbReference type="PROSITE" id="PS00141">
    <property type="entry name" value="ASP_PROTEASE"/>
    <property type="match status" value="1"/>
</dbReference>
<dbReference type="SUPFAM" id="SSF50630">
    <property type="entry name" value="Acid proteases"/>
    <property type="match status" value="1"/>
</dbReference>
<evidence type="ECO:0000259" key="3">
    <source>
        <dbReference type="PROSITE" id="PS50158"/>
    </source>
</evidence>
<dbReference type="InterPro" id="IPR021109">
    <property type="entry name" value="Peptidase_aspartic_dom_sf"/>
</dbReference>
<dbReference type="Pfam" id="PF00098">
    <property type="entry name" value="zf-CCHC"/>
    <property type="match status" value="2"/>
</dbReference>
<dbReference type="PANTHER" id="PTHR15503:SF45">
    <property type="entry name" value="RNA-DIRECTED DNA POLYMERASE HOMOLOG"/>
    <property type="match status" value="1"/>
</dbReference>
<dbReference type="InterPro" id="IPR036875">
    <property type="entry name" value="Znf_CCHC_sf"/>
</dbReference>
<keyword evidence="5" id="KW-1185">Reference proteome</keyword>
<dbReference type="Proteomes" id="UP001151760">
    <property type="component" value="Unassembled WGS sequence"/>
</dbReference>
<feature type="domain" description="CCHC-type" evidence="3">
    <location>
        <begin position="263"/>
        <end position="278"/>
    </location>
</feature>
<dbReference type="InterPro" id="IPR001878">
    <property type="entry name" value="Znf_CCHC"/>
</dbReference>
<feature type="compositionally biased region" description="Polar residues" evidence="2">
    <location>
        <begin position="295"/>
        <end position="304"/>
    </location>
</feature>
<dbReference type="SUPFAM" id="SSF57756">
    <property type="entry name" value="Retrovirus zinc finger-like domains"/>
    <property type="match status" value="1"/>
</dbReference>
<dbReference type="Gene3D" id="2.40.70.10">
    <property type="entry name" value="Acid Proteases"/>
    <property type="match status" value="1"/>
</dbReference>
<keyword evidence="4" id="KW-0808">Transferase</keyword>
<keyword evidence="4" id="KW-0548">Nucleotidyltransferase</keyword>
<feature type="compositionally biased region" description="Basic and acidic residues" evidence="2">
    <location>
        <begin position="167"/>
        <end position="188"/>
    </location>
</feature>
<dbReference type="CDD" id="cd00303">
    <property type="entry name" value="retropepsin_like"/>
    <property type="match status" value="1"/>
</dbReference>
<dbReference type="EMBL" id="BQNB010012162">
    <property type="protein sequence ID" value="GJT00010.1"/>
    <property type="molecule type" value="Genomic_DNA"/>
</dbReference>
<dbReference type="SMART" id="SM00343">
    <property type="entry name" value="ZnF_C2HC"/>
    <property type="match status" value="2"/>
</dbReference>
<name>A0ABQ5ABI0_9ASTR</name>
<dbReference type="GO" id="GO:0003964">
    <property type="term" value="F:RNA-directed DNA polymerase activity"/>
    <property type="evidence" value="ECO:0007669"/>
    <property type="project" value="UniProtKB-KW"/>
</dbReference>
<dbReference type="PROSITE" id="PS50158">
    <property type="entry name" value="ZF_CCHC"/>
    <property type="match status" value="2"/>
</dbReference>
<keyword evidence="1" id="KW-0479">Metal-binding</keyword>
<organism evidence="4 5">
    <name type="scientific">Tanacetum coccineum</name>
    <dbReference type="NCBI Taxonomy" id="301880"/>
    <lineage>
        <taxon>Eukaryota</taxon>
        <taxon>Viridiplantae</taxon>
        <taxon>Streptophyta</taxon>
        <taxon>Embryophyta</taxon>
        <taxon>Tracheophyta</taxon>
        <taxon>Spermatophyta</taxon>
        <taxon>Magnoliopsida</taxon>
        <taxon>eudicotyledons</taxon>
        <taxon>Gunneridae</taxon>
        <taxon>Pentapetalae</taxon>
        <taxon>asterids</taxon>
        <taxon>campanulids</taxon>
        <taxon>Asterales</taxon>
        <taxon>Asteraceae</taxon>
        <taxon>Asteroideae</taxon>
        <taxon>Anthemideae</taxon>
        <taxon>Anthemidinae</taxon>
        <taxon>Tanacetum</taxon>
    </lineage>
</organism>
<reference evidence="4" key="2">
    <citation type="submission" date="2022-01" db="EMBL/GenBank/DDBJ databases">
        <authorList>
            <person name="Yamashiro T."/>
            <person name="Shiraishi A."/>
            <person name="Satake H."/>
            <person name="Nakayama K."/>
        </authorList>
    </citation>
    <scope>NUCLEOTIDE SEQUENCE</scope>
</reference>
<accession>A0ABQ5ABI0</accession>
<dbReference type="InterPro" id="IPR001969">
    <property type="entry name" value="Aspartic_peptidase_AS"/>
</dbReference>
<dbReference type="InterPro" id="IPR032567">
    <property type="entry name" value="RTL1-rel"/>
</dbReference>
<feature type="domain" description="CCHC-type" evidence="3">
    <location>
        <begin position="228"/>
        <end position="241"/>
    </location>
</feature>
<feature type="region of interest" description="Disordered" evidence="2">
    <location>
        <begin position="287"/>
        <end position="308"/>
    </location>
</feature>
<reference evidence="4" key="1">
    <citation type="journal article" date="2022" name="Int. J. Mol. Sci.">
        <title>Draft Genome of Tanacetum Coccineum: Genomic Comparison of Closely Related Tanacetum-Family Plants.</title>
        <authorList>
            <person name="Yamashiro T."/>
            <person name="Shiraishi A."/>
            <person name="Nakayama K."/>
            <person name="Satake H."/>
        </authorList>
    </citation>
    <scope>NUCLEOTIDE SEQUENCE</scope>
</reference>
<protein>
    <submittedName>
        <fullName evidence="4">Reverse transcriptase domain-containing protein</fullName>
    </submittedName>
</protein>
<dbReference type="PANTHER" id="PTHR15503">
    <property type="entry name" value="LDOC1 RELATED"/>
    <property type="match status" value="1"/>
</dbReference>
<keyword evidence="4" id="KW-0695">RNA-directed DNA polymerase</keyword>
<evidence type="ECO:0000313" key="5">
    <source>
        <dbReference type="Proteomes" id="UP001151760"/>
    </source>
</evidence>
<comment type="caution">
    <text evidence="4">The sequence shown here is derived from an EMBL/GenBank/DDBJ whole genome shotgun (WGS) entry which is preliminary data.</text>
</comment>
<dbReference type="Gene3D" id="4.10.60.10">
    <property type="entry name" value="Zinc finger, CCHC-type"/>
    <property type="match status" value="1"/>
</dbReference>
<keyword evidence="1" id="KW-0863">Zinc-finger</keyword>
<proteinExistence type="predicted"/>
<evidence type="ECO:0000256" key="1">
    <source>
        <dbReference type="PROSITE-ProRule" id="PRU00047"/>
    </source>
</evidence>
<sequence>MKRTNRRTRVPIDLYPCHIEEKMIMKKVRGESVMEWKTKVTTKEGTVIKFPGKFPGIKLATKEEVKENEENMVRVMRQNTTPELSPEPNPVLARIIVQYLQNIIPQIVTQVTTNVNNRNGGNGNGGNNGCSYKTFTSCNPKEFDGKGGSVGILTDEVVHCGTLTKGNDKRKEMEESSKKGSTWKDNKKAKTGSGFMAIVPPRNHNESTYPKCARCYTFHPENASCRLCYNCQKPSHLAKQCWEQIRQVVPVNAVRLGPNQRPCYECGSLDHFRNNCPKWNQATGPARNPLALEGSRNTRNNGNQARGRAFNGNTVEALRVTKVVTGTFSLNNQFATVLFDSGADYSFISTKFAPLLNVEPCIVNPGYVIEIADGKSVEVDKVIRDWKLELGNSLSTIDLIQLGHRSFDVIVGMDWLSKE</sequence>